<protein>
    <recommendedName>
        <fullName evidence="4">Protein SCAI</fullName>
    </recommendedName>
</protein>
<dbReference type="Proteomes" id="UP001281410">
    <property type="component" value="Unassembled WGS sequence"/>
</dbReference>
<comment type="caution">
    <text evidence="2">The sequence shown here is derived from an EMBL/GenBank/DDBJ whole genome shotgun (WGS) entry which is preliminary data.</text>
</comment>
<evidence type="ECO:0008006" key="4">
    <source>
        <dbReference type="Google" id="ProtNLM"/>
    </source>
</evidence>
<keyword evidence="3" id="KW-1185">Reference proteome</keyword>
<reference evidence="2" key="1">
    <citation type="journal article" date="2023" name="Plant J.">
        <title>Genome sequences and population genomics provide insights into the demographic history, inbreeding, and mutation load of two 'living fossil' tree species of Dipteronia.</title>
        <authorList>
            <person name="Feng Y."/>
            <person name="Comes H.P."/>
            <person name="Chen J."/>
            <person name="Zhu S."/>
            <person name="Lu R."/>
            <person name="Zhang X."/>
            <person name="Li P."/>
            <person name="Qiu J."/>
            <person name="Olsen K.M."/>
            <person name="Qiu Y."/>
        </authorList>
    </citation>
    <scope>NUCLEOTIDE SEQUENCE</scope>
    <source>
        <strain evidence="2">NBL</strain>
    </source>
</reference>
<dbReference type="PANTHER" id="PTHR21243">
    <property type="entry name" value="PROTEIN SCAI"/>
    <property type="match status" value="1"/>
</dbReference>
<evidence type="ECO:0000256" key="1">
    <source>
        <dbReference type="SAM" id="MobiDB-lite"/>
    </source>
</evidence>
<organism evidence="2 3">
    <name type="scientific">Dipteronia sinensis</name>
    <dbReference type="NCBI Taxonomy" id="43782"/>
    <lineage>
        <taxon>Eukaryota</taxon>
        <taxon>Viridiplantae</taxon>
        <taxon>Streptophyta</taxon>
        <taxon>Embryophyta</taxon>
        <taxon>Tracheophyta</taxon>
        <taxon>Spermatophyta</taxon>
        <taxon>Magnoliopsida</taxon>
        <taxon>eudicotyledons</taxon>
        <taxon>Gunneridae</taxon>
        <taxon>Pentapetalae</taxon>
        <taxon>rosids</taxon>
        <taxon>malvids</taxon>
        <taxon>Sapindales</taxon>
        <taxon>Sapindaceae</taxon>
        <taxon>Hippocastanoideae</taxon>
        <taxon>Acereae</taxon>
        <taxon>Dipteronia</taxon>
    </lineage>
</organism>
<dbReference type="GO" id="GO:0003714">
    <property type="term" value="F:transcription corepressor activity"/>
    <property type="evidence" value="ECO:0007669"/>
    <property type="project" value="InterPro"/>
</dbReference>
<evidence type="ECO:0000313" key="2">
    <source>
        <dbReference type="EMBL" id="KAK3198321.1"/>
    </source>
</evidence>
<name>A0AAE0A1P5_9ROSI</name>
<proteinExistence type="predicted"/>
<sequence length="628" mass="70915">MSQPNMNINNIHNNNNSNSSNIPVSEVYWSLVEKADKKFSKIRDLPSYERNRYDTYFYKVFKVYTQLWKFQQENREKLVEAGLKRWEIGEIASRIAQLYYGQYMRTSDMSYLSESYIFYEAILTREYFRDGLYQHLNLANKQLRFLARFLMVCLVLNRREVVHQLVNQLKLLVDECKRTFQETDFKEWKLVVQEIVRFLKADTAFMNIRPSRYSPVLDTHPDALVHVSTSVTKRNLRLRDAILSSYHQNEVKFSELTLDAFRMLQCLEWEPSGSFYQSSNVKIGQNGGPGPSRINYSQDIADPTLPPNPRKTILYRPSVTQFIAVLATICDELPPDGVLLIYLSATGAGTSTNTADNIIRSSQTHTIHSDASSTSPSSSPSNSLNPTSRQSKEDCIGYNTSCLQFGARGNGGLNCVYPSDIIPFTRRPLFIIIDSDGNEAFKLINGAEKGERAALLLSPSSSIPIAAADFSRSPSGSPFTIFLTAPLQAFCLLLGFSGSEFEADTYTKAEKLVSSSMNEWGLTLATSDNLDPVWAEILCDPFLQRLLLRFLFCRVVLKLYGPTSDKKEFQPECMPLLPVTVLPTATICQTLVLELANIFGATDTFIFSEGIMPPENRHDDMEVSSSSS</sequence>
<evidence type="ECO:0000313" key="3">
    <source>
        <dbReference type="Proteomes" id="UP001281410"/>
    </source>
</evidence>
<accession>A0AAE0A1P5</accession>
<dbReference type="GO" id="GO:0006351">
    <property type="term" value="P:DNA-templated transcription"/>
    <property type="evidence" value="ECO:0007669"/>
    <property type="project" value="InterPro"/>
</dbReference>
<dbReference type="AlphaFoldDB" id="A0AAE0A1P5"/>
<dbReference type="EMBL" id="JANJYJ010000007">
    <property type="protein sequence ID" value="KAK3198321.1"/>
    <property type="molecule type" value="Genomic_DNA"/>
</dbReference>
<dbReference type="Pfam" id="PF12070">
    <property type="entry name" value="SCAI"/>
    <property type="match status" value="1"/>
</dbReference>
<dbReference type="InterPro" id="IPR022709">
    <property type="entry name" value="SCAI"/>
</dbReference>
<feature type="compositionally biased region" description="Low complexity" evidence="1">
    <location>
        <begin position="372"/>
        <end position="388"/>
    </location>
</feature>
<gene>
    <name evidence="2" type="ORF">Dsin_021736</name>
</gene>
<feature type="region of interest" description="Disordered" evidence="1">
    <location>
        <begin position="364"/>
        <end position="392"/>
    </location>
</feature>